<organism evidence="1 2">
    <name type="scientific">Schinkia azotoformans MEV2011</name>
    <dbReference type="NCBI Taxonomy" id="1348973"/>
    <lineage>
        <taxon>Bacteria</taxon>
        <taxon>Bacillati</taxon>
        <taxon>Bacillota</taxon>
        <taxon>Bacilli</taxon>
        <taxon>Bacillales</taxon>
        <taxon>Bacillaceae</taxon>
        <taxon>Calidifontibacillus/Schinkia group</taxon>
        <taxon>Schinkia</taxon>
    </lineage>
</organism>
<evidence type="ECO:0000313" key="1">
    <source>
        <dbReference type="EMBL" id="KEF36777.1"/>
    </source>
</evidence>
<name>A0A072NHP8_SCHAZ</name>
<gene>
    <name evidence="1" type="ORF">M670_04028</name>
</gene>
<dbReference type="InterPro" id="IPR022368">
    <property type="entry name" value="Thiazole_bacteriocin_mat_put"/>
</dbReference>
<dbReference type="AlphaFoldDB" id="A0A072NHP8"/>
<accession>A0A072NHP8</accession>
<dbReference type="Gene3D" id="3.40.50.720">
    <property type="entry name" value="NAD(P)-binding Rossmann-like Domain"/>
    <property type="match status" value="1"/>
</dbReference>
<dbReference type="NCBIfam" id="TIGR03693">
    <property type="entry name" value="ocin_ThiF_like"/>
    <property type="match status" value="1"/>
</dbReference>
<dbReference type="EMBL" id="JJRY01000022">
    <property type="protein sequence ID" value="KEF36777.1"/>
    <property type="molecule type" value="Genomic_DNA"/>
</dbReference>
<reference evidence="1 2" key="1">
    <citation type="submission" date="2014-04" db="EMBL/GenBank/DDBJ databases">
        <title>Draft genome sequence of Bacillus azotoformans MEV2011, a (co-) denitrifying strain unable to grow in the presence of oxygen.</title>
        <authorList>
            <person name="Nielsen M."/>
            <person name="Schreiber L."/>
            <person name="Finster K."/>
            <person name="Schramm A."/>
        </authorList>
    </citation>
    <scope>NUCLEOTIDE SEQUENCE [LARGE SCALE GENOMIC DNA]</scope>
    <source>
        <strain evidence="1 2">MEV2011</strain>
    </source>
</reference>
<dbReference type="PATRIC" id="fig|1348973.3.peg.3914"/>
<comment type="caution">
    <text evidence="1">The sequence shown here is derived from an EMBL/GenBank/DDBJ whole genome shotgun (WGS) entry which is preliminary data.</text>
</comment>
<proteinExistence type="predicted"/>
<evidence type="ECO:0000313" key="2">
    <source>
        <dbReference type="Proteomes" id="UP000027936"/>
    </source>
</evidence>
<protein>
    <submittedName>
        <fullName evidence="1">Putative thiazole-containing bacteriocin maturation protein</fullName>
    </submittedName>
</protein>
<dbReference type="OrthoDB" id="2369163at2"/>
<dbReference type="RefSeq" id="WP_035197693.1">
    <property type="nucleotide sequence ID" value="NZ_JJRY01000022.1"/>
</dbReference>
<sequence length="653" mass="73775">MTKLNSNSRPKVKRDTFYLPDPEGGVYFRNNVNSFRMEGRTIYQWIEKLMPMFNGKRTLEELTEGLTAPYRNRVYEIGETLYKNGFVRDTSQDRPHQLNSILLEKYASQIEFIENFVDSGAYLFQEYRHAKVLAIGSGSLMVSLASALIESGLPKFHFMITGSVPTNRQRIHELVKNAVEADSEVEVKEIPFEKGEDISFWKQAVQPYDWILYVSQDGNVKELRNLNFICKEERKVFLPAVCLEQVGLAGPLVHPESDGCWESAWRRIHQTALQGDRQLTNFSSTAGSILANVLVFEFFKKATGIAGSNRSDQIYLLDLETLEGDWISFIAHPFVTSRSITPKLVEDLDLRLEQESERKDSSGNLLEYFSHLTSEEIGIFHTWEERNLTQLPLAQCYVQVVNPVSDGPADLLPEVVCSGITHEVAKREAGLTGIEMYVSQMMDSHGKGFKKQKNHVGANMPEGFIGIGAGGTIEEAVCRGLQVYLDEELGKRKTDQLNTFFHLQLGSVQDKPCRFYLNALTTLNGSPAIGLEEDILGFPVIWVRSNGRCYTRAGLNTTLALRNTLQQALLDTQSQKNSAARQGMESAVFLEKKESKLEIPACDEMTQWELLQSSIQSLAQHSKRLFVYDLAFEPFLKQELAGVFGVQVREEES</sequence>
<dbReference type="Proteomes" id="UP000027936">
    <property type="component" value="Unassembled WGS sequence"/>
</dbReference>